<reference evidence="2 3" key="1">
    <citation type="submission" date="2019-10" db="EMBL/GenBank/DDBJ databases">
        <title>Isolation and characterization of Methanoculleus sp. Wushi-C6 from a hot spring well.</title>
        <authorList>
            <person name="Chen S.-C."/>
            <person name="Lan Z.-H."/>
            <person name="You Y.-T."/>
            <person name="Lai M.-C."/>
        </authorList>
    </citation>
    <scope>NUCLEOTIDE SEQUENCE [LARGE SCALE GENOMIC DNA]</scope>
    <source>
        <strain evidence="2 3">Wushi-C6</strain>
    </source>
</reference>
<name>A0ABU3X1A4_9EURY</name>
<dbReference type="InterPro" id="IPR024981">
    <property type="entry name" value="DUF3887"/>
</dbReference>
<proteinExistence type="predicted"/>
<evidence type="ECO:0000313" key="2">
    <source>
        <dbReference type="EMBL" id="MDV2481842.1"/>
    </source>
</evidence>
<comment type="caution">
    <text evidence="2">The sequence shown here is derived from an EMBL/GenBank/DDBJ whole genome shotgun (WGS) entry which is preliminary data.</text>
</comment>
<dbReference type="EMBL" id="WBKO01000001">
    <property type="protein sequence ID" value="MDV2481842.1"/>
    <property type="molecule type" value="Genomic_DNA"/>
</dbReference>
<accession>A0ABU3X1A4</accession>
<evidence type="ECO:0000313" key="3">
    <source>
        <dbReference type="Proteomes" id="UP001281203"/>
    </source>
</evidence>
<gene>
    <name evidence="2" type="ORF">F8E02_07440</name>
</gene>
<dbReference type="Pfam" id="PF13026">
    <property type="entry name" value="DUF3887"/>
    <property type="match status" value="1"/>
</dbReference>
<keyword evidence="3" id="KW-1185">Reference proteome</keyword>
<organism evidence="2 3">
    <name type="scientific">Methanoculleus caldifontis</name>
    <dbReference type="NCBI Taxonomy" id="2651577"/>
    <lineage>
        <taxon>Archaea</taxon>
        <taxon>Methanobacteriati</taxon>
        <taxon>Methanobacteriota</taxon>
        <taxon>Stenosarchaea group</taxon>
        <taxon>Methanomicrobia</taxon>
        <taxon>Methanomicrobiales</taxon>
        <taxon>Methanomicrobiaceae</taxon>
        <taxon>Methanoculleus</taxon>
    </lineage>
</organism>
<feature type="domain" description="DUF3887" evidence="1">
    <location>
        <begin position="23"/>
        <end position="107"/>
    </location>
</feature>
<dbReference type="Gene3D" id="3.10.450.590">
    <property type="match status" value="1"/>
</dbReference>
<evidence type="ECO:0000259" key="1">
    <source>
        <dbReference type="Pfam" id="PF13026"/>
    </source>
</evidence>
<dbReference type="Proteomes" id="UP001281203">
    <property type="component" value="Unassembled WGS sequence"/>
</dbReference>
<protein>
    <submittedName>
        <fullName evidence="2">DUF3887 domain-containing protein</fullName>
    </submittedName>
</protein>
<sequence>MSPETVVSGEEAAEVLAYAEPIAENVMQGFNEGNYTMYSRDFSAEMKRSLDAAAFERNRDLTRSKIGLYVAKESPVVTDAGEYIAVNYRAKFEGEDGVALRFVFRKDDPSHELHGLWFNSPKLRG</sequence>